<feature type="region of interest" description="Disordered" evidence="1">
    <location>
        <begin position="79"/>
        <end position="100"/>
    </location>
</feature>
<evidence type="ECO:0000313" key="2">
    <source>
        <dbReference type="EMBL" id="MFD1323234.1"/>
    </source>
</evidence>
<accession>A0ABW3YIV9</accession>
<reference evidence="3" key="1">
    <citation type="journal article" date="2019" name="Int. J. Syst. Evol. Microbiol.">
        <title>The Global Catalogue of Microorganisms (GCM) 10K type strain sequencing project: providing services to taxonomists for standard genome sequencing and annotation.</title>
        <authorList>
            <consortium name="The Broad Institute Genomics Platform"/>
            <consortium name="The Broad Institute Genome Sequencing Center for Infectious Disease"/>
            <person name="Wu L."/>
            <person name="Ma J."/>
        </authorList>
    </citation>
    <scope>NUCLEOTIDE SEQUENCE [LARGE SCALE GENOMIC DNA]</scope>
    <source>
        <strain evidence="3">JCM 31037</strain>
    </source>
</reference>
<feature type="compositionally biased region" description="Polar residues" evidence="1">
    <location>
        <begin position="84"/>
        <end position="100"/>
    </location>
</feature>
<name>A0ABW3YIV9_9ACTN</name>
<dbReference type="EMBL" id="JBHTMP010000029">
    <property type="protein sequence ID" value="MFD1323234.1"/>
    <property type="molecule type" value="Genomic_DNA"/>
</dbReference>
<proteinExistence type="predicted"/>
<evidence type="ECO:0008006" key="4">
    <source>
        <dbReference type="Google" id="ProtNLM"/>
    </source>
</evidence>
<protein>
    <recommendedName>
        <fullName evidence="4">Secreted protein/lipoprotein</fullName>
    </recommendedName>
</protein>
<keyword evidence="3" id="KW-1185">Reference proteome</keyword>
<evidence type="ECO:0000256" key="1">
    <source>
        <dbReference type="SAM" id="MobiDB-lite"/>
    </source>
</evidence>
<dbReference type="RefSeq" id="WP_377572386.1">
    <property type="nucleotide sequence ID" value="NZ_JBHTMP010000029.1"/>
</dbReference>
<evidence type="ECO:0000313" key="3">
    <source>
        <dbReference type="Proteomes" id="UP001597260"/>
    </source>
</evidence>
<gene>
    <name evidence="2" type="ORF">ACFQ4H_19280</name>
</gene>
<comment type="caution">
    <text evidence="2">The sequence shown here is derived from an EMBL/GenBank/DDBJ whole genome shotgun (WGS) entry which is preliminary data.</text>
</comment>
<dbReference type="Proteomes" id="UP001597260">
    <property type="component" value="Unassembled WGS sequence"/>
</dbReference>
<sequence length="239" mass="25288">MLGVEVIADLEMWNFHGGVVVLSAEREQTGVALSEVTTSEHRRKARFRGFQFLSGSPWPRTRPVLVALTLALALTGCNSGDAGNRSTPTTPTLSAPQGDSRSIAEAAALEAYRGMWQAYAKAGLTANPDEPDLAKYASERALSTLREGLAGTKRDGHVIKGELGSAPQVERASPAAQPMTVSIIDCLNTEKFLTYTTSGDPVDDEPGGRRLTRATVTNISTGEGWKVTGLGIQAVGTCS</sequence>
<organism evidence="2 3">
    <name type="scientific">Micromonospora sonneratiae</name>
    <dbReference type="NCBI Taxonomy" id="1184706"/>
    <lineage>
        <taxon>Bacteria</taxon>
        <taxon>Bacillati</taxon>
        <taxon>Actinomycetota</taxon>
        <taxon>Actinomycetes</taxon>
        <taxon>Micromonosporales</taxon>
        <taxon>Micromonosporaceae</taxon>
        <taxon>Micromonospora</taxon>
    </lineage>
</organism>